<dbReference type="Gene3D" id="3.30.2350.10">
    <property type="entry name" value="Pseudouridine synthase"/>
    <property type="match status" value="1"/>
</dbReference>
<name>A0A1B3WED1_9FIRM</name>
<sequence length="305" mass="35109">MKEYTVGKKDANLRVDRFLMNKMPEHSKLFILKSIKNKKIRVNQKHPKKDDRLVVGDRVVSYILEKADKSVSITNIKKKFSVVYEDKNILIVNKEAGILSGDATGKNNTTLEEQVNEYLKVKAERATLCHRIDFNTSGLVILAKNRKSLEILNELFKEREVNKYYLCIAVGNFNQRQGILKHYLIKDAVQSKVWVSVSPKIGAKKAIMEYRVLLEAKKLSLVECRLETGRTHQIRCQMAYIGHPLLGDNKYGKKAINKEYGESQQLLCAYKISFNRTDKLKELGYLAGKTFKLPDVAFVKQYFNQ</sequence>
<dbReference type="KEGG" id="dpn:BCB69_04705"/>
<dbReference type="PROSITE" id="PS50889">
    <property type="entry name" value="S4"/>
    <property type="match status" value="1"/>
</dbReference>
<dbReference type="Proteomes" id="UP000094757">
    <property type="component" value="Chromosome"/>
</dbReference>
<evidence type="ECO:0000259" key="7">
    <source>
        <dbReference type="Pfam" id="PF00849"/>
    </source>
</evidence>
<dbReference type="GO" id="GO:0009982">
    <property type="term" value="F:pseudouridine synthase activity"/>
    <property type="evidence" value="ECO:0007669"/>
    <property type="project" value="InterPro"/>
</dbReference>
<evidence type="ECO:0000313" key="8">
    <source>
        <dbReference type="EMBL" id="AOH39310.1"/>
    </source>
</evidence>
<dbReference type="GO" id="GO:0001522">
    <property type="term" value="P:pseudouridine synthesis"/>
    <property type="evidence" value="ECO:0007669"/>
    <property type="project" value="InterPro"/>
</dbReference>
<evidence type="ECO:0000256" key="5">
    <source>
        <dbReference type="PROSITE-ProRule" id="PRU00182"/>
    </source>
</evidence>
<dbReference type="CDD" id="cd02869">
    <property type="entry name" value="PseudoU_synth_RluA_like"/>
    <property type="match status" value="1"/>
</dbReference>
<dbReference type="Pfam" id="PF00849">
    <property type="entry name" value="PseudoU_synth_2"/>
    <property type="match status" value="1"/>
</dbReference>
<evidence type="ECO:0000256" key="1">
    <source>
        <dbReference type="ARBA" id="ARBA00000073"/>
    </source>
</evidence>
<dbReference type="RefSeq" id="WP_022513288.1">
    <property type="nucleotide sequence ID" value="NZ_CP017037.1"/>
</dbReference>
<dbReference type="InterPro" id="IPR020103">
    <property type="entry name" value="PsdUridine_synth_cat_dom_sf"/>
</dbReference>
<organism evidence="8 9">
    <name type="scientific">Dialister pneumosintes</name>
    <dbReference type="NCBI Taxonomy" id="39950"/>
    <lineage>
        <taxon>Bacteria</taxon>
        <taxon>Bacillati</taxon>
        <taxon>Bacillota</taxon>
        <taxon>Negativicutes</taxon>
        <taxon>Veillonellales</taxon>
        <taxon>Veillonellaceae</taxon>
        <taxon>Dialister</taxon>
    </lineage>
</organism>
<feature type="domain" description="Pseudouridine synthase RsuA/RluA-like" evidence="7">
    <location>
        <begin position="88"/>
        <end position="239"/>
    </location>
</feature>
<accession>A0A1B3WED1</accession>
<dbReference type="Gene3D" id="3.10.290.10">
    <property type="entry name" value="RNA-binding S4 domain"/>
    <property type="match status" value="1"/>
</dbReference>
<dbReference type="PANTHER" id="PTHR21600:SF83">
    <property type="entry name" value="PSEUDOURIDYLATE SYNTHASE RPUSD4, MITOCHONDRIAL"/>
    <property type="match status" value="1"/>
</dbReference>
<dbReference type="EC" id="5.4.99.-" evidence="6"/>
<evidence type="ECO:0000256" key="6">
    <source>
        <dbReference type="RuleBase" id="RU362028"/>
    </source>
</evidence>
<dbReference type="SUPFAM" id="SSF55120">
    <property type="entry name" value="Pseudouridine synthase"/>
    <property type="match status" value="1"/>
</dbReference>
<keyword evidence="3 6" id="KW-0413">Isomerase</keyword>
<dbReference type="STRING" id="39950.BCB69_04705"/>
<dbReference type="InterPro" id="IPR006145">
    <property type="entry name" value="PsdUridine_synth_RsuA/RluA"/>
</dbReference>
<dbReference type="NCBIfam" id="TIGR00005">
    <property type="entry name" value="rluA_subfam"/>
    <property type="match status" value="1"/>
</dbReference>
<dbReference type="InterPro" id="IPR006225">
    <property type="entry name" value="PsdUridine_synth_RluC/D"/>
</dbReference>
<dbReference type="CDD" id="cd00165">
    <property type="entry name" value="S4"/>
    <property type="match status" value="1"/>
</dbReference>
<protein>
    <recommendedName>
        <fullName evidence="6">Pseudouridine synthase</fullName>
        <ecNumber evidence="6">5.4.99.-</ecNumber>
    </recommendedName>
</protein>
<dbReference type="AlphaFoldDB" id="A0A1B3WED1"/>
<evidence type="ECO:0000256" key="3">
    <source>
        <dbReference type="ARBA" id="ARBA00023235"/>
    </source>
</evidence>
<evidence type="ECO:0000313" key="9">
    <source>
        <dbReference type="Proteomes" id="UP000094757"/>
    </source>
</evidence>
<dbReference type="GO" id="GO:0140098">
    <property type="term" value="F:catalytic activity, acting on RNA"/>
    <property type="evidence" value="ECO:0007669"/>
    <property type="project" value="UniProtKB-ARBA"/>
</dbReference>
<dbReference type="InterPro" id="IPR036986">
    <property type="entry name" value="S4_RNA-bd_sf"/>
</dbReference>
<dbReference type="GO" id="GO:0006396">
    <property type="term" value="P:RNA processing"/>
    <property type="evidence" value="ECO:0007669"/>
    <property type="project" value="UniProtKB-ARBA"/>
</dbReference>
<dbReference type="InterPro" id="IPR006224">
    <property type="entry name" value="PsdUridine_synth_RluA-like_CS"/>
</dbReference>
<comment type="function">
    <text evidence="6">Responsible for synthesis of pseudouridine from uracil.</text>
</comment>
<gene>
    <name evidence="8" type="ORF">BCB69_04705</name>
</gene>
<dbReference type="InterPro" id="IPR050188">
    <property type="entry name" value="RluA_PseudoU_synthase"/>
</dbReference>
<comment type="catalytic activity">
    <reaction evidence="1 6">
        <text>a uridine in RNA = a pseudouridine in RNA</text>
        <dbReference type="Rhea" id="RHEA:48348"/>
        <dbReference type="Rhea" id="RHEA-COMP:12068"/>
        <dbReference type="Rhea" id="RHEA-COMP:12069"/>
        <dbReference type="ChEBI" id="CHEBI:65314"/>
        <dbReference type="ChEBI" id="CHEBI:65315"/>
    </reaction>
</comment>
<reference evidence="9" key="1">
    <citation type="submission" date="2016-08" db="EMBL/GenBank/DDBJ databases">
        <authorList>
            <person name="Holder M.E."/>
            <person name="Ajami N.J."/>
            <person name="Petrosino J.F."/>
        </authorList>
    </citation>
    <scope>NUCLEOTIDE SEQUENCE [LARGE SCALE GENOMIC DNA]</scope>
    <source>
        <strain evidence="9">F0677</strain>
    </source>
</reference>
<dbReference type="GO" id="GO:0003723">
    <property type="term" value="F:RNA binding"/>
    <property type="evidence" value="ECO:0007669"/>
    <property type="project" value="UniProtKB-KW"/>
</dbReference>
<keyword evidence="5" id="KW-0694">RNA-binding</keyword>
<evidence type="ECO:0000256" key="2">
    <source>
        <dbReference type="ARBA" id="ARBA00010876"/>
    </source>
</evidence>
<proteinExistence type="inferred from homology"/>
<feature type="active site" evidence="4">
    <location>
        <position position="133"/>
    </location>
</feature>
<evidence type="ECO:0000256" key="4">
    <source>
        <dbReference type="PIRSR" id="PIRSR606225-1"/>
    </source>
</evidence>
<dbReference type="PANTHER" id="PTHR21600">
    <property type="entry name" value="MITOCHONDRIAL RNA PSEUDOURIDINE SYNTHASE"/>
    <property type="match status" value="1"/>
</dbReference>
<dbReference type="PROSITE" id="PS01129">
    <property type="entry name" value="PSI_RLU"/>
    <property type="match status" value="1"/>
</dbReference>
<comment type="similarity">
    <text evidence="2 6">Belongs to the pseudouridine synthase RluA family.</text>
</comment>
<dbReference type="EMBL" id="CP017037">
    <property type="protein sequence ID" value="AOH39310.1"/>
    <property type="molecule type" value="Genomic_DNA"/>
</dbReference>